<dbReference type="PROSITE" id="PS51450">
    <property type="entry name" value="LRR"/>
    <property type="match status" value="1"/>
</dbReference>
<keyword evidence="4" id="KW-0378">Hydrolase</keyword>
<dbReference type="SMART" id="SM00364">
    <property type="entry name" value="LRR_BAC"/>
    <property type="match status" value="6"/>
</dbReference>
<dbReference type="Gene3D" id="3.60.40.10">
    <property type="entry name" value="PPM-type phosphatase domain"/>
    <property type="match status" value="1"/>
</dbReference>
<dbReference type="SMART" id="SM00369">
    <property type="entry name" value="LRR_TYP"/>
    <property type="match status" value="8"/>
</dbReference>
<dbReference type="VEuPathDB" id="AmoebaDB:EIN_475780"/>
<proteinExistence type="predicted"/>
<keyword evidence="1" id="KW-0433">Leucine-rich repeat</keyword>
<dbReference type="EMBL" id="KB206689">
    <property type="protein sequence ID" value="ELP88876.1"/>
    <property type="molecule type" value="Genomic_DNA"/>
</dbReference>
<dbReference type="PANTHER" id="PTHR48051">
    <property type="match status" value="1"/>
</dbReference>
<sequence length="865" mass="97355">MSKTAPSLTNVSLVKKNIKAVKNIPKEFTSNAGKILSLDISSNEMTFSSLTQLNVSSNNLTEVPPILVEIQSLKSLIFANNKILVIPEFLTRLSNIEELDFTNNKLNEVPLYIDSFHKLRTLNVSYNTIDRLPKALVNITTLKNFNISGNLFDAFPTPIQQMFTLSSLCFVDNNIVEFPEVITGLTNLEDINFRNGRITHFVPNVLEKMTKLTSLNLKANSLTMAPQVSPLTNLKQLFITDVFVTEHFEFPKLDKATLLETICIENTNFKKFPSLLNLTKLTYVKVERNAFEEILEVPRRCQLLCKKNKISTVTVQKKVEIPSMDLSYNLLIKSPDLSPAESILSLDMSYNTLNCVEKSTFHKGLKEIRLSGNPLMQLPVDIGLSTNLSAVYIADCQLFEISQSVAHSMCNIQVLDISCNRFISYENFQNFLKLEELIASSNNIEQFPPQFLELTKLKKLVINNNKIKVIPESLKNFKNLIGVDFSMNQLQTITVLETIGTLNDIDVSYNFITKAPNYETWTQLRHFDMTGNPLMDATPLSLVSKKIAFLSATLIVQRNFFGDFELSEQIEDKSLKKLPEIVSQSTEIKSKKYTKPPKYTKDDFRFNLEAHSEVGISKSQTESVSVASTYVRNVIGDGVLVALFDGIRGGNTAKFCSAHFVEFFLAKIQEGKIDEGWVKSSIGLTFEKLNEKVKNVEKTDGASVGVMMWHKGKLHVANVGDTRCLVIRESDCLQLTTENLCTEKTEKQRIKNEGGVVDEFGKINGIIGVTKCIGNFDMANFVKCTPDITSYDVTKNDLFSIGINRNIWDVLSNDFIAQVARNFRNLQPPAIASLIKDEARQRGATGNLVVSVLCLEYFYEKNNEQ</sequence>
<evidence type="ECO:0000313" key="5">
    <source>
        <dbReference type="Proteomes" id="UP000014680"/>
    </source>
</evidence>
<dbReference type="CDD" id="cd00143">
    <property type="entry name" value="PP2Cc"/>
    <property type="match status" value="1"/>
</dbReference>
<dbReference type="EC" id="3.1.3.16" evidence="4"/>
<dbReference type="SUPFAM" id="SSF81606">
    <property type="entry name" value="PP2C-like"/>
    <property type="match status" value="1"/>
</dbReference>
<dbReference type="InterPro" id="IPR050216">
    <property type="entry name" value="LRR_domain-containing"/>
</dbReference>
<keyword evidence="5" id="KW-1185">Reference proteome</keyword>
<dbReference type="Gene3D" id="3.80.10.10">
    <property type="entry name" value="Ribonuclease Inhibitor"/>
    <property type="match status" value="3"/>
</dbReference>
<dbReference type="InterPro" id="IPR032675">
    <property type="entry name" value="LRR_dom_sf"/>
</dbReference>
<dbReference type="GO" id="GO:0005737">
    <property type="term" value="C:cytoplasm"/>
    <property type="evidence" value="ECO:0007669"/>
    <property type="project" value="TreeGrafter"/>
</dbReference>
<dbReference type="RefSeq" id="XP_004255647.1">
    <property type="nucleotide sequence ID" value="XM_004255599.1"/>
</dbReference>
<evidence type="ECO:0000313" key="4">
    <source>
        <dbReference type="EMBL" id="ELP88876.1"/>
    </source>
</evidence>
<dbReference type="SUPFAM" id="SSF52058">
    <property type="entry name" value="L domain-like"/>
    <property type="match status" value="2"/>
</dbReference>
<dbReference type="PANTHER" id="PTHR48051:SF1">
    <property type="entry name" value="RAS SUPPRESSOR PROTEIN 1"/>
    <property type="match status" value="1"/>
</dbReference>
<accession>A0A0A1U3Y7</accession>
<evidence type="ECO:0000259" key="3">
    <source>
        <dbReference type="PROSITE" id="PS51746"/>
    </source>
</evidence>
<evidence type="ECO:0000256" key="2">
    <source>
        <dbReference type="ARBA" id="ARBA00022737"/>
    </source>
</evidence>
<dbReference type="InterPro" id="IPR001611">
    <property type="entry name" value="Leu-rich_rpt"/>
</dbReference>
<reference evidence="4 5" key="1">
    <citation type="submission" date="2012-10" db="EMBL/GenBank/DDBJ databases">
        <authorList>
            <person name="Zafar N."/>
            <person name="Inman J."/>
            <person name="Hall N."/>
            <person name="Lorenzi H."/>
            <person name="Caler E."/>
        </authorList>
    </citation>
    <scope>NUCLEOTIDE SEQUENCE [LARGE SCALE GENOMIC DNA]</scope>
    <source>
        <strain evidence="4 5">IP1</strain>
    </source>
</reference>
<protein>
    <submittedName>
        <fullName evidence="4">Leucine-rich repeat containing protein, putative</fullName>
        <ecNumber evidence="4">3.1.3.16</ecNumber>
    </submittedName>
</protein>
<dbReference type="AlphaFoldDB" id="A0A0A1U3Y7"/>
<gene>
    <name evidence="4" type="ORF">EIN_475780</name>
</gene>
<dbReference type="Pfam" id="PF23598">
    <property type="entry name" value="LRR_14"/>
    <property type="match status" value="1"/>
</dbReference>
<evidence type="ECO:0000256" key="1">
    <source>
        <dbReference type="ARBA" id="ARBA00022614"/>
    </source>
</evidence>
<dbReference type="InterPro" id="IPR003591">
    <property type="entry name" value="Leu-rich_rpt_typical-subtyp"/>
</dbReference>
<dbReference type="InterPro" id="IPR036457">
    <property type="entry name" value="PPM-type-like_dom_sf"/>
</dbReference>
<dbReference type="Pfam" id="PF00481">
    <property type="entry name" value="PP2C"/>
    <property type="match status" value="1"/>
</dbReference>
<dbReference type="Proteomes" id="UP000014680">
    <property type="component" value="Unassembled WGS sequence"/>
</dbReference>
<dbReference type="OrthoDB" id="676979at2759"/>
<keyword evidence="2" id="KW-0677">Repeat</keyword>
<dbReference type="KEGG" id="eiv:EIN_475780"/>
<dbReference type="InterPro" id="IPR001932">
    <property type="entry name" value="PPM-type_phosphatase-like_dom"/>
</dbReference>
<name>A0A0A1U3Y7_ENTIV</name>
<feature type="domain" description="PPM-type phosphatase" evidence="3">
    <location>
        <begin position="623"/>
        <end position="855"/>
    </location>
</feature>
<dbReference type="InterPro" id="IPR055414">
    <property type="entry name" value="LRR_R13L4/SHOC2-like"/>
</dbReference>
<dbReference type="SMART" id="SM00332">
    <property type="entry name" value="PP2Cc"/>
    <property type="match status" value="1"/>
</dbReference>
<dbReference type="OMA" id="WDQLEEF"/>
<organism evidence="4 5">
    <name type="scientific">Entamoeba invadens IP1</name>
    <dbReference type="NCBI Taxonomy" id="370355"/>
    <lineage>
        <taxon>Eukaryota</taxon>
        <taxon>Amoebozoa</taxon>
        <taxon>Evosea</taxon>
        <taxon>Archamoebae</taxon>
        <taxon>Mastigamoebida</taxon>
        <taxon>Entamoebidae</taxon>
        <taxon>Entamoeba</taxon>
    </lineage>
</organism>
<dbReference type="GeneID" id="14887868"/>
<dbReference type="GO" id="GO:0004722">
    <property type="term" value="F:protein serine/threonine phosphatase activity"/>
    <property type="evidence" value="ECO:0007669"/>
    <property type="project" value="UniProtKB-EC"/>
</dbReference>
<dbReference type="PROSITE" id="PS51746">
    <property type="entry name" value="PPM_2"/>
    <property type="match status" value="1"/>
</dbReference>